<dbReference type="STRING" id="686624.SAMN04488242_1152"/>
<evidence type="ECO:0000313" key="2">
    <source>
        <dbReference type="EMBL" id="SDL34828.1"/>
    </source>
</evidence>
<protein>
    <submittedName>
        <fullName evidence="2">Asparagine synthase (Glutamine-hydrolysing)</fullName>
    </submittedName>
</protein>
<dbReference type="Proteomes" id="UP000199475">
    <property type="component" value="Unassembled WGS sequence"/>
</dbReference>
<name>A0A1G9JBN2_9ACTN</name>
<dbReference type="OrthoDB" id="3361376at2"/>
<accession>A0A1G9JBN2</accession>
<reference evidence="2 3" key="1">
    <citation type="submission" date="2016-10" db="EMBL/GenBank/DDBJ databases">
        <authorList>
            <person name="de Groot N.N."/>
        </authorList>
    </citation>
    <scope>NUCLEOTIDE SEQUENCE [LARGE SCALE GENOMIC DNA]</scope>
    <source>
        <strain evidence="2 3">CGMCC 1.9159</strain>
    </source>
</reference>
<feature type="domain" description="Asparagine synthetase" evidence="1">
    <location>
        <begin position="39"/>
        <end position="356"/>
    </location>
</feature>
<keyword evidence="3" id="KW-1185">Reference proteome</keyword>
<dbReference type="Gene3D" id="3.40.50.620">
    <property type="entry name" value="HUPs"/>
    <property type="match status" value="1"/>
</dbReference>
<dbReference type="SUPFAM" id="SSF52402">
    <property type="entry name" value="Adenine nucleotide alpha hydrolases-like"/>
    <property type="match status" value="1"/>
</dbReference>
<sequence>MNPTTTREYIRSAPLEVAAGWVYGTLAQVQWPTGTATPRQALDDALRPALESPPCYVLFSGGRDSSAVLAAATALARREGHALPVPVTRVHPLVAETREDEWQQLVIEHLGLTEWVRLEYLHGETDLLGEPARSSLQRHGVLWPPALHTMAGTFSSLSPGSLLTGEGGDAVLGPHRVTPLTALRRGRRPSAALLSLAAQSIAPGPVRRMLLRRAMVRSGERSWLTKDALHEHRRLGAADESAEPLPYDAALAHLAGRRFLRVVAHNQALAAAEHGLRSSEPLLDAGFLSALARAGGRWGFTGRTATMRALFSDVLPDVVLARATKASFNHAYIGEQTRAFARDWDGTGVDPDLVDVARLRDSWLSEEPTMATGQLLHEAWLASRPGVGP</sequence>
<dbReference type="EMBL" id="FNGP01000002">
    <property type="protein sequence ID" value="SDL34828.1"/>
    <property type="molecule type" value="Genomic_DNA"/>
</dbReference>
<evidence type="ECO:0000313" key="3">
    <source>
        <dbReference type="Proteomes" id="UP000199475"/>
    </source>
</evidence>
<dbReference type="GO" id="GO:0006529">
    <property type="term" value="P:asparagine biosynthetic process"/>
    <property type="evidence" value="ECO:0007669"/>
    <property type="project" value="InterPro"/>
</dbReference>
<gene>
    <name evidence="2" type="ORF">SAMN04488242_1152</name>
</gene>
<dbReference type="Pfam" id="PF00733">
    <property type="entry name" value="Asn_synthase"/>
    <property type="match status" value="1"/>
</dbReference>
<dbReference type="InterPro" id="IPR014729">
    <property type="entry name" value="Rossmann-like_a/b/a_fold"/>
</dbReference>
<evidence type="ECO:0000259" key="1">
    <source>
        <dbReference type="Pfam" id="PF00733"/>
    </source>
</evidence>
<organism evidence="2 3">
    <name type="scientific">Tessaracoccus oleiagri</name>
    <dbReference type="NCBI Taxonomy" id="686624"/>
    <lineage>
        <taxon>Bacteria</taxon>
        <taxon>Bacillati</taxon>
        <taxon>Actinomycetota</taxon>
        <taxon>Actinomycetes</taxon>
        <taxon>Propionibacteriales</taxon>
        <taxon>Propionibacteriaceae</taxon>
        <taxon>Tessaracoccus</taxon>
    </lineage>
</organism>
<dbReference type="RefSeq" id="WP_143008224.1">
    <property type="nucleotide sequence ID" value="NZ_FNGP01000002.1"/>
</dbReference>
<proteinExistence type="predicted"/>
<dbReference type="InterPro" id="IPR001962">
    <property type="entry name" value="Asn_synthase"/>
</dbReference>
<dbReference type="GO" id="GO:0004066">
    <property type="term" value="F:asparagine synthase (glutamine-hydrolyzing) activity"/>
    <property type="evidence" value="ECO:0007669"/>
    <property type="project" value="InterPro"/>
</dbReference>
<dbReference type="AlphaFoldDB" id="A0A1G9JBN2"/>